<feature type="transmembrane region" description="Helical" evidence="2">
    <location>
        <begin position="443"/>
        <end position="466"/>
    </location>
</feature>
<organism evidence="3 4">
    <name type="scientific">Gomphillus americanus</name>
    <dbReference type="NCBI Taxonomy" id="1940652"/>
    <lineage>
        <taxon>Eukaryota</taxon>
        <taxon>Fungi</taxon>
        <taxon>Dikarya</taxon>
        <taxon>Ascomycota</taxon>
        <taxon>Pezizomycotina</taxon>
        <taxon>Lecanoromycetes</taxon>
        <taxon>OSLEUM clade</taxon>
        <taxon>Ostropomycetidae</taxon>
        <taxon>Ostropales</taxon>
        <taxon>Graphidaceae</taxon>
        <taxon>Gomphilloideae</taxon>
        <taxon>Gomphillus</taxon>
    </lineage>
</organism>
<feature type="compositionally biased region" description="Basic and acidic residues" evidence="1">
    <location>
        <begin position="197"/>
        <end position="210"/>
    </location>
</feature>
<keyword evidence="2" id="KW-0812">Transmembrane</keyword>
<feature type="transmembrane region" description="Helical" evidence="2">
    <location>
        <begin position="119"/>
        <end position="141"/>
    </location>
</feature>
<dbReference type="OrthoDB" id="9451547at2759"/>
<name>A0A8H3INE0_9LECA</name>
<gene>
    <name evidence="3" type="ORF">GOMPHAMPRED_003895</name>
</gene>
<feature type="transmembrane region" description="Helical" evidence="2">
    <location>
        <begin position="35"/>
        <end position="54"/>
    </location>
</feature>
<feature type="transmembrane region" description="Helical" evidence="2">
    <location>
        <begin position="375"/>
        <end position="395"/>
    </location>
</feature>
<evidence type="ECO:0000313" key="4">
    <source>
        <dbReference type="Proteomes" id="UP000664169"/>
    </source>
</evidence>
<evidence type="ECO:0000256" key="1">
    <source>
        <dbReference type="SAM" id="MobiDB-lite"/>
    </source>
</evidence>
<proteinExistence type="predicted"/>
<reference evidence="3" key="1">
    <citation type="submission" date="2021-03" db="EMBL/GenBank/DDBJ databases">
        <authorList>
            <person name="Tagirdzhanova G."/>
        </authorList>
    </citation>
    <scope>NUCLEOTIDE SEQUENCE</scope>
</reference>
<keyword evidence="2" id="KW-1133">Transmembrane helix</keyword>
<feature type="region of interest" description="Disordered" evidence="1">
    <location>
        <begin position="197"/>
        <end position="219"/>
    </location>
</feature>
<dbReference type="EMBL" id="CAJPDQ010000023">
    <property type="protein sequence ID" value="CAF9925463.1"/>
    <property type="molecule type" value="Genomic_DNA"/>
</dbReference>
<dbReference type="PANTHER" id="PTHR35043:SF7">
    <property type="entry name" value="TRANSCRIPTION FACTOR DOMAIN-CONTAINING PROTEIN"/>
    <property type="match status" value="1"/>
</dbReference>
<keyword evidence="4" id="KW-1185">Reference proteome</keyword>
<dbReference type="AlphaFoldDB" id="A0A8H3INE0"/>
<evidence type="ECO:0000256" key="2">
    <source>
        <dbReference type="SAM" id="Phobius"/>
    </source>
</evidence>
<comment type="caution">
    <text evidence="3">The sequence shown here is derived from an EMBL/GenBank/DDBJ whole genome shotgun (WGS) entry which is preliminary data.</text>
</comment>
<evidence type="ECO:0000313" key="3">
    <source>
        <dbReference type="EMBL" id="CAF9925463.1"/>
    </source>
</evidence>
<dbReference type="PANTHER" id="PTHR35043">
    <property type="entry name" value="TRANSCRIPTION FACTOR DOMAIN-CONTAINING PROTEIN"/>
    <property type="match status" value="1"/>
</dbReference>
<dbReference type="Proteomes" id="UP000664169">
    <property type="component" value="Unassembled WGS sequence"/>
</dbReference>
<feature type="transmembrane region" description="Helical" evidence="2">
    <location>
        <begin position="407"/>
        <end position="431"/>
    </location>
</feature>
<accession>A0A8H3INE0</accession>
<keyword evidence="2" id="KW-0472">Membrane</keyword>
<protein>
    <submittedName>
        <fullName evidence="3">Uncharacterized protein</fullName>
    </submittedName>
</protein>
<sequence length="492" mass="55876">MAGPKDNLPTTEADAVPLELAMNTKKKGQNTRFSLAYGFLVIMGGITVSTAHIHPTQSSLTLTREGVKLLARNGHFLEIPDDVIAGRSKANSIGKALICAQVLWMVLQCSVRAANGYPLALLEIHTIAHVVCAIVIYLLWWKKPLDVTVPVMVESAKFDDMLALILMFGLQCNQIWEMDRLVLWKPPTSEPILVRTERDDTKHQEPRCQENDPTLETSGPTSGLDMIIMTLEPGDRLSCGLELSLSYQETVTLTARDCKRWLLFAEAHSKRTPWTTDNYPVLIHEHTFWTVDRDPVLIHEDASWTVNRDWHMDRPEFQQGYSAYIFSGSTSLHELYLSLRASVQETEIDAFKEITNFKRYLWDTYRNNYGPRLSYVSLIFIALFPMIYGGVHLAARNFHFPSTTESTLWKIASIGITVFIPVCGIGNLTFWKLGHFFWPFDDFIGLVVALVLLLVFYTLARTYIVIEAFISLREAPLGVYVTTNWLQSIPHF</sequence>